<dbReference type="GO" id="GO:0005525">
    <property type="term" value="F:GTP binding"/>
    <property type="evidence" value="ECO:0007669"/>
    <property type="project" value="UniProtKB-KW"/>
</dbReference>
<accession>A0A7E4UQ11</accession>
<dbReference type="SUPFAM" id="SSF54980">
    <property type="entry name" value="EF-G C-terminal domain-like"/>
    <property type="match status" value="2"/>
</dbReference>
<dbReference type="Gene3D" id="3.30.70.870">
    <property type="entry name" value="Elongation Factor G (Translational Gtpase), domain 3"/>
    <property type="match status" value="1"/>
</dbReference>
<dbReference type="CDD" id="cd04096">
    <property type="entry name" value="eEF2_snRNP_like_C"/>
    <property type="match status" value="1"/>
</dbReference>
<dbReference type="GO" id="GO:0043022">
    <property type="term" value="F:ribosome binding"/>
    <property type="evidence" value="ECO:0007669"/>
    <property type="project" value="TreeGrafter"/>
</dbReference>
<keyword evidence="2" id="KW-0342">GTP-binding</keyword>
<dbReference type="InterPro" id="IPR000640">
    <property type="entry name" value="EFG_V-like"/>
</dbReference>
<dbReference type="AlphaFoldDB" id="A0A7E4UQ11"/>
<dbReference type="Pfam" id="PF00679">
    <property type="entry name" value="EFG_C"/>
    <property type="match status" value="1"/>
</dbReference>
<dbReference type="PRINTS" id="PR00315">
    <property type="entry name" value="ELONGATNFCT"/>
</dbReference>
<dbReference type="WBParaSite" id="Pan_g11436.t1">
    <property type="protein sequence ID" value="Pan_g11436.t1"/>
    <property type="gene ID" value="Pan_g11436"/>
</dbReference>
<feature type="region of interest" description="Disordered" evidence="3">
    <location>
        <begin position="739"/>
        <end position="766"/>
    </location>
</feature>
<dbReference type="PROSITE" id="PS51722">
    <property type="entry name" value="G_TR_2"/>
    <property type="match status" value="1"/>
</dbReference>
<feature type="domain" description="Tr-type G" evidence="4">
    <location>
        <begin position="19"/>
        <end position="239"/>
    </location>
</feature>
<dbReference type="PANTHER" id="PTHR42908:SF3">
    <property type="entry name" value="ELONGATION FACTOR-LIKE GTPASE 1"/>
    <property type="match status" value="1"/>
</dbReference>
<dbReference type="CDD" id="cd01681">
    <property type="entry name" value="aeEF2_snRNP_like_IV"/>
    <property type="match status" value="1"/>
</dbReference>
<dbReference type="Pfam" id="PF25118">
    <property type="entry name" value="EFL1"/>
    <property type="match status" value="1"/>
</dbReference>
<dbReference type="GO" id="GO:0003924">
    <property type="term" value="F:GTPase activity"/>
    <property type="evidence" value="ECO:0007669"/>
    <property type="project" value="InterPro"/>
</dbReference>
<dbReference type="InterPro" id="IPR005225">
    <property type="entry name" value="Small_GTP-bd"/>
</dbReference>
<dbReference type="Proteomes" id="UP000492821">
    <property type="component" value="Unassembled WGS sequence"/>
</dbReference>
<proteinExistence type="predicted"/>
<dbReference type="PANTHER" id="PTHR42908">
    <property type="entry name" value="TRANSLATION ELONGATION FACTOR-RELATED"/>
    <property type="match status" value="1"/>
</dbReference>
<dbReference type="Pfam" id="PF22042">
    <property type="entry name" value="EF-G_D2"/>
    <property type="match status" value="1"/>
</dbReference>
<dbReference type="InterPro" id="IPR014721">
    <property type="entry name" value="Ribsml_uS5_D2-typ_fold_subgr"/>
</dbReference>
<dbReference type="SUPFAM" id="SSF50447">
    <property type="entry name" value="Translation proteins"/>
    <property type="match status" value="1"/>
</dbReference>
<keyword evidence="1" id="KW-0547">Nucleotide-binding</keyword>
<dbReference type="Gene3D" id="3.30.230.10">
    <property type="match status" value="1"/>
</dbReference>
<reference evidence="6" key="2">
    <citation type="submission" date="2020-10" db="UniProtKB">
        <authorList>
            <consortium name="WormBaseParasite"/>
        </authorList>
    </citation>
    <scope>IDENTIFICATION</scope>
</reference>
<dbReference type="GO" id="GO:0005829">
    <property type="term" value="C:cytosol"/>
    <property type="evidence" value="ECO:0007669"/>
    <property type="project" value="TreeGrafter"/>
</dbReference>
<dbReference type="FunFam" id="3.30.70.240:FF:000006">
    <property type="entry name" value="Elongation factor like GTPase 1"/>
    <property type="match status" value="1"/>
</dbReference>
<dbReference type="InterPro" id="IPR056752">
    <property type="entry name" value="EFL1"/>
</dbReference>
<evidence type="ECO:0000256" key="1">
    <source>
        <dbReference type="ARBA" id="ARBA00022741"/>
    </source>
</evidence>
<evidence type="ECO:0000313" key="6">
    <source>
        <dbReference type="WBParaSite" id="Pan_g11436.t1"/>
    </source>
</evidence>
<evidence type="ECO:0000313" key="5">
    <source>
        <dbReference type="Proteomes" id="UP000492821"/>
    </source>
</evidence>
<dbReference type="InterPro" id="IPR000795">
    <property type="entry name" value="T_Tr_GTP-bd_dom"/>
</dbReference>
<dbReference type="Gene3D" id="3.30.70.240">
    <property type="match status" value="1"/>
</dbReference>
<dbReference type="SUPFAM" id="SSF54211">
    <property type="entry name" value="Ribosomal protein S5 domain 2-like"/>
    <property type="match status" value="1"/>
</dbReference>
<dbReference type="Gene3D" id="2.40.30.10">
    <property type="entry name" value="Translation factors"/>
    <property type="match status" value="1"/>
</dbReference>
<dbReference type="GO" id="GO:1990904">
    <property type="term" value="C:ribonucleoprotein complex"/>
    <property type="evidence" value="ECO:0007669"/>
    <property type="project" value="TreeGrafter"/>
</dbReference>
<reference evidence="5" key="1">
    <citation type="journal article" date="2013" name="Genetics">
        <title>The draft genome and transcriptome of Panagrellus redivivus are shaped by the harsh demands of a free-living lifestyle.</title>
        <authorList>
            <person name="Srinivasan J."/>
            <person name="Dillman A.R."/>
            <person name="Macchietto M.G."/>
            <person name="Heikkinen L."/>
            <person name="Lakso M."/>
            <person name="Fracchia K.M."/>
            <person name="Antoshechkin I."/>
            <person name="Mortazavi A."/>
            <person name="Wong G."/>
            <person name="Sternberg P.W."/>
        </authorList>
    </citation>
    <scope>NUCLEOTIDE SEQUENCE [LARGE SCALE GENOMIC DNA]</scope>
    <source>
        <strain evidence="5">MT8872</strain>
    </source>
</reference>
<evidence type="ECO:0000259" key="4">
    <source>
        <dbReference type="PROSITE" id="PS51722"/>
    </source>
</evidence>
<dbReference type="InterPro" id="IPR035647">
    <property type="entry name" value="EFG_III/V"/>
</dbReference>
<dbReference type="NCBIfam" id="TIGR00231">
    <property type="entry name" value="small_GTP"/>
    <property type="match status" value="1"/>
</dbReference>
<dbReference type="Gene3D" id="3.40.50.300">
    <property type="entry name" value="P-loop containing nucleotide triphosphate hydrolases"/>
    <property type="match status" value="1"/>
</dbReference>
<dbReference type="GO" id="GO:0042256">
    <property type="term" value="P:cytosolic ribosome assembly"/>
    <property type="evidence" value="ECO:0007669"/>
    <property type="project" value="TreeGrafter"/>
</dbReference>
<evidence type="ECO:0000256" key="3">
    <source>
        <dbReference type="SAM" id="MobiDB-lite"/>
    </source>
</evidence>
<name>A0A7E4UQ11_PANRE</name>
<dbReference type="SMART" id="SM00838">
    <property type="entry name" value="EFG_C"/>
    <property type="match status" value="1"/>
</dbReference>
<dbReference type="SUPFAM" id="SSF52540">
    <property type="entry name" value="P-loop containing nucleoside triphosphate hydrolases"/>
    <property type="match status" value="1"/>
</dbReference>
<dbReference type="InterPro" id="IPR020568">
    <property type="entry name" value="Ribosomal_Su5_D2-typ_SF"/>
</dbReference>
<organism evidence="5 6">
    <name type="scientific">Panagrellus redivivus</name>
    <name type="common">Microworm</name>
    <dbReference type="NCBI Taxonomy" id="6233"/>
    <lineage>
        <taxon>Eukaryota</taxon>
        <taxon>Metazoa</taxon>
        <taxon>Ecdysozoa</taxon>
        <taxon>Nematoda</taxon>
        <taxon>Chromadorea</taxon>
        <taxon>Rhabditida</taxon>
        <taxon>Tylenchina</taxon>
        <taxon>Panagrolaimomorpha</taxon>
        <taxon>Panagrolaimoidea</taxon>
        <taxon>Panagrolaimidae</taxon>
        <taxon>Panagrellus</taxon>
    </lineage>
</organism>
<dbReference type="InterPro" id="IPR009000">
    <property type="entry name" value="Transl_B-barrel_sf"/>
</dbReference>
<dbReference type="InterPro" id="IPR027417">
    <property type="entry name" value="P-loop_NTPase"/>
</dbReference>
<keyword evidence="5" id="KW-1185">Reference proteome</keyword>
<dbReference type="InterPro" id="IPR053905">
    <property type="entry name" value="EF-G-like_DII"/>
</dbReference>
<evidence type="ECO:0000256" key="2">
    <source>
        <dbReference type="ARBA" id="ARBA00023134"/>
    </source>
</evidence>
<dbReference type="Pfam" id="PF00009">
    <property type="entry name" value="GTP_EFTU"/>
    <property type="match status" value="1"/>
</dbReference>
<feature type="compositionally biased region" description="Acidic residues" evidence="3">
    <location>
        <begin position="740"/>
        <end position="755"/>
    </location>
</feature>
<protein>
    <submittedName>
        <fullName evidence="6">Tr-type G domain-containing protein</fullName>
    </submittedName>
</protein>
<sequence length="937" mass="103878">MQAIADSSLNQAFLKADPQNVRNVCIVAHVDHGKTTLADSLVSSNGHISARFVGKLRYMDSREDEQTRGITMKSSAVSLYYEPFLINLIDSPGHVDFGSEVNSAVNLADVALVVVDVVHGVCSQTESLLRQAVASRLDMVLVLNKLDRLATELKMTEAEAYRHIQHVIGHMNSSLSQIIVGAFLENDQDDLSKMEATEARLHFDPAKGNVIFGSAVHGFAFSLDDFATLYAVKLKLEDKKELTSCLFGDYYLAGGKIRPDAEAKGKATLFEQLVLKPIWEVHKVGMVDKDIDRLKELAAKLGITGVTSKRLDEAFEEFMRNWMNLAKTVLKTCLRCNSPKDAFANPERAAIITGSEDHPLIKPVQACDANSDMVVVYVAKLLKCDAKKIAMCRVMSGTLKRGTSLFLAGASESDPLTVNSLFAMIGREVVPIEAAPAGTVCAFELTEWLTGTTFCSTPTSTPLAFASTTLEPLVRVTIQSLGTGDDWDELRDALKQLAILDQAVRVIEQENGDLALITAGEVHLQKCLQDLEDMGIQNIHVSEPIVPFVETIIPESYSSYAKILTVQLTECFMKSAGLRLKLRAVPLHNDVVEYLQKNDAIMKAIRERSATEKQLTQFRDGIVSVAKECLPGWKGSFWMRKSEADIAELVDRIWSFGPIRAKYNVLFNGIADYDRPSVWETKPGVKRYYPLDRAIVAGFDIAMTAGPLCQEPIQGVAIIVEEWKLEAPVIEKPFARILDSDSDNSDAEPTEDEPIPEPVTPLEAPSLTDFNDPHVHGQLISAMKATCKAALDKHPRRLVAAMYKCKVQTSSQALGKVHTVLAQRHAKVLNEDLNQMSGLFEIEAHMPIVESFSFCEQLRKKTSGMAAAQMEFSHWQLLEDDPFWEPTTEDEIEEFGVKGDSVNQARQYVDMVKKRKGIFDELIVVSAEKQRNLKRNK</sequence>